<accession>A0AAW9RKC9</accession>
<gene>
    <name evidence="2" type="ORF">V3330_14240</name>
</gene>
<evidence type="ECO:0000313" key="2">
    <source>
        <dbReference type="EMBL" id="MEJ8568790.1"/>
    </source>
</evidence>
<organism evidence="2 3">
    <name type="scientific">Elongatibacter sediminis</name>
    <dbReference type="NCBI Taxonomy" id="3119006"/>
    <lineage>
        <taxon>Bacteria</taxon>
        <taxon>Pseudomonadati</taxon>
        <taxon>Pseudomonadota</taxon>
        <taxon>Gammaproteobacteria</taxon>
        <taxon>Chromatiales</taxon>
        <taxon>Wenzhouxiangellaceae</taxon>
        <taxon>Elongatibacter</taxon>
    </lineage>
</organism>
<sequence length="255" mass="27457">MKILGLFVGVMALVGLAVFIWPSNSPQKVTIDFGVPADGTSVVDTGELSTASNDSVNHHDEVPSGVNAPKVEKRNSHMTERYVLGYNDGVLEADRVNGILSSPSFHDVVERFKDEQLENPAATALTEAYRELFDVYHEIDGSADFALNELSCGESLCIGSLETYDSGETWRRLVTEHLGKNGDAKFGSMISYPVPIDDTTTEQRFAFTTDPQQNVIFDPLESGDLIYFPREDGNGSGTGGGSGDEPNPGGEAGSE</sequence>
<feature type="region of interest" description="Disordered" evidence="1">
    <location>
        <begin position="229"/>
        <end position="255"/>
    </location>
</feature>
<dbReference type="Proteomes" id="UP001359886">
    <property type="component" value="Unassembled WGS sequence"/>
</dbReference>
<proteinExistence type="predicted"/>
<keyword evidence="3" id="KW-1185">Reference proteome</keyword>
<evidence type="ECO:0000256" key="1">
    <source>
        <dbReference type="SAM" id="MobiDB-lite"/>
    </source>
</evidence>
<dbReference type="AlphaFoldDB" id="A0AAW9RKC9"/>
<dbReference type="RefSeq" id="WP_354696111.1">
    <property type="nucleotide sequence ID" value="NZ_JAZHOG010000009.1"/>
</dbReference>
<feature type="compositionally biased region" description="Gly residues" evidence="1">
    <location>
        <begin position="234"/>
        <end position="243"/>
    </location>
</feature>
<evidence type="ECO:0000313" key="3">
    <source>
        <dbReference type="Proteomes" id="UP001359886"/>
    </source>
</evidence>
<comment type="caution">
    <text evidence="2">The sequence shown here is derived from an EMBL/GenBank/DDBJ whole genome shotgun (WGS) entry which is preliminary data.</text>
</comment>
<dbReference type="EMBL" id="JAZHOG010000009">
    <property type="protein sequence ID" value="MEJ8568790.1"/>
    <property type="molecule type" value="Genomic_DNA"/>
</dbReference>
<name>A0AAW9RKC9_9GAMM</name>
<protein>
    <submittedName>
        <fullName evidence="2">Uncharacterized protein</fullName>
    </submittedName>
</protein>
<reference evidence="2 3" key="1">
    <citation type="submission" date="2024-02" db="EMBL/GenBank/DDBJ databases">
        <title>A novel Wenzhouxiangellaceae bacterium, isolated from coastal sediments.</title>
        <authorList>
            <person name="Du Z.-J."/>
            <person name="Ye Y.-Q."/>
            <person name="Zhang X.-Y."/>
        </authorList>
    </citation>
    <scope>NUCLEOTIDE SEQUENCE [LARGE SCALE GENOMIC DNA]</scope>
    <source>
        <strain evidence="2 3">CH-27</strain>
    </source>
</reference>